<proteinExistence type="predicted"/>
<dbReference type="PANTHER" id="PTHR38111">
    <property type="entry name" value="ZN(2)-C6 FUNGAL-TYPE DOMAIN-CONTAINING PROTEIN-RELATED"/>
    <property type="match status" value="1"/>
</dbReference>
<dbReference type="InterPro" id="IPR053178">
    <property type="entry name" value="Osmoadaptation_assoc"/>
</dbReference>
<dbReference type="STRING" id="357750.A0A2S6BY17"/>
<organism evidence="1 2">
    <name type="scientific">Cercospora berteroae</name>
    <dbReference type="NCBI Taxonomy" id="357750"/>
    <lineage>
        <taxon>Eukaryota</taxon>
        <taxon>Fungi</taxon>
        <taxon>Dikarya</taxon>
        <taxon>Ascomycota</taxon>
        <taxon>Pezizomycotina</taxon>
        <taxon>Dothideomycetes</taxon>
        <taxon>Dothideomycetidae</taxon>
        <taxon>Mycosphaerellales</taxon>
        <taxon>Mycosphaerellaceae</taxon>
        <taxon>Cercospora</taxon>
    </lineage>
</organism>
<sequence>MAVHAHTLLGGPIPVAQANAAILSQFLSRFKAGRSAERPWIELVMTTAVSSTTPSLISTALQANASALCANDLQKPEISQHATKLYLFVIAQLQALLRSPKWSDTLVLHTCMIVSFYDRIAGQDPAASHAHVRGVARLIQAKGPQSFMNGVEHQTFRYYRINIVSLPERAVTQDRALKPPRFMISVADRTPCFLAEADWRNVPFSGDCPPKTILDILLDSLSEIPGVLAAAENLSKGGLSRYVLVQKAFELAYRVRCLIWDLEKWKELHIWTHPAICKEPHLRSLDLLALCRLITELHPYDARLGEALSCYTGAQLILARVAQRLGERSFLMRTALRLPHTIYDLVSSIVLVSKAQIIAENSDLISLIATTFPLKVARGTTELEHPELSKAIRDLLNQIAAEFSRRYNLKYTAAS</sequence>
<dbReference type="EMBL" id="PNEN01001703">
    <property type="protein sequence ID" value="PPJ52373.1"/>
    <property type="molecule type" value="Genomic_DNA"/>
</dbReference>
<evidence type="ECO:0000313" key="1">
    <source>
        <dbReference type="EMBL" id="PPJ52373.1"/>
    </source>
</evidence>
<dbReference type="PANTHER" id="PTHR38111:SF2">
    <property type="entry name" value="FINGER DOMAIN PROTEIN, PUTATIVE (AFU_ORTHOLOGUE AFUA_1G01560)-RELATED"/>
    <property type="match status" value="1"/>
</dbReference>
<keyword evidence="2" id="KW-1185">Reference proteome</keyword>
<name>A0A2S6BY17_9PEZI</name>
<gene>
    <name evidence="1" type="ORF">CBER1_10737</name>
</gene>
<comment type="caution">
    <text evidence="1">The sequence shown here is derived from an EMBL/GenBank/DDBJ whole genome shotgun (WGS) entry which is preliminary data.</text>
</comment>
<dbReference type="OrthoDB" id="5126878at2759"/>
<evidence type="ECO:0000313" key="2">
    <source>
        <dbReference type="Proteomes" id="UP000237631"/>
    </source>
</evidence>
<accession>A0A2S6BY17</accession>
<dbReference type="Proteomes" id="UP000237631">
    <property type="component" value="Unassembled WGS sequence"/>
</dbReference>
<evidence type="ECO:0008006" key="3">
    <source>
        <dbReference type="Google" id="ProtNLM"/>
    </source>
</evidence>
<reference evidence="2" key="1">
    <citation type="journal article" date="2017" name="bioRxiv">
        <title>Conservation of a gene cluster reveals novel cercosporin biosynthetic mechanisms and extends production to the genus Colletotrichum.</title>
        <authorList>
            <person name="de Jonge R."/>
            <person name="Ebert M.K."/>
            <person name="Huitt-Roehl C.R."/>
            <person name="Pal P."/>
            <person name="Suttle J.C."/>
            <person name="Spanner R.E."/>
            <person name="Neubauer J.D."/>
            <person name="Jurick W.M.II."/>
            <person name="Stott K.A."/>
            <person name="Secor G.A."/>
            <person name="Thomma B.P.H.J."/>
            <person name="Van de Peer Y."/>
            <person name="Townsend C.A."/>
            <person name="Bolton M.D."/>
        </authorList>
    </citation>
    <scope>NUCLEOTIDE SEQUENCE [LARGE SCALE GENOMIC DNA]</scope>
    <source>
        <strain evidence="2">CBS538.71</strain>
    </source>
</reference>
<protein>
    <recommendedName>
        <fullName evidence="3">Transcription factor domain-containing protein</fullName>
    </recommendedName>
</protein>
<dbReference type="AlphaFoldDB" id="A0A2S6BY17"/>